<dbReference type="AlphaFoldDB" id="A0A1W1H883"/>
<accession>A0A1W1H883</accession>
<evidence type="ECO:0000313" key="1">
    <source>
        <dbReference type="EMBL" id="SLM28687.1"/>
    </source>
</evidence>
<proteinExistence type="predicted"/>
<evidence type="ECO:0000313" key="2">
    <source>
        <dbReference type="Proteomes" id="UP000191931"/>
    </source>
</evidence>
<dbReference type="Proteomes" id="UP000191931">
    <property type="component" value="Unassembled WGS sequence"/>
</dbReference>
<protein>
    <submittedName>
        <fullName evidence="1">Uncharacterized protein</fullName>
    </submittedName>
</protein>
<name>A0A1W1H883_9BACT</name>
<sequence>MKYRRHSIVTIKLYNDIVFKWFFGRQEHTGPLISLINAVIEGI</sequence>
<dbReference type="STRING" id="1246637.MTBBW1_1460003"/>
<organism evidence="1 2">
    <name type="scientific">Desulfamplus magnetovallimortis</name>
    <dbReference type="NCBI Taxonomy" id="1246637"/>
    <lineage>
        <taxon>Bacteria</taxon>
        <taxon>Pseudomonadati</taxon>
        <taxon>Thermodesulfobacteriota</taxon>
        <taxon>Desulfobacteria</taxon>
        <taxon>Desulfobacterales</taxon>
        <taxon>Desulfobacteraceae</taxon>
        <taxon>Desulfamplus</taxon>
    </lineage>
</organism>
<keyword evidence="2" id="KW-1185">Reference proteome</keyword>
<reference evidence="1 2" key="1">
    <citation type="submission" date="2017-03" db="EMBL/GenBank/DDBJ databases">
        <authorList>
            <person name="Afonso C.L."/>
            <person name="Miller P.J."/>
            <person name="Scott M.A."/>
            <person name="Spackman E."/>
            <person name="Goraichik I."/>
            <person name="Dimitrov K.M."/>
            <person name="Suarez D.L."/>
            <person name="Swayne D.E."/>
        </authorList>
    </citation>
    <scope>NUCLEOTIDE SEQUENCE [LARGE SCALE GENOMIC DNA]</scope>
    <source>
        <strain evidence="1">PRJEB14757</strain>
    </source>
</reference>
<dbReference type="EMBL" id="FWEV01000053">
    <property type="protein sequence ID" value="SLM28687.1"/>
    <property type="molecule type" value="Genomic_DNA"/>
</dbReference>
<gene>
    <name evidence="1" type="ORF">MTBBW1_1460003</name>
</gene>